<dbReference type="Proteomes" id="UP000087171">
    <property type="component" value="Chromosome Ca3"/>
</dbReference>
<dbReference type="OrthoDB" id="27435at2759"/>
<dbReference type="CDD" id="cd19503">
    <property type="entry name" value="RecA-like_CDC48_NLV2_r1-like"/>
    <property type="match status" value="1"/>
</dbReference>
<dbReference type="FunFam" id="3.40.50.300:FF:000661">
    <property type="entry name" value="calmodulin-interacting protein 111 isoform X1"/>
    <property type="match status" value="1"/>
</dbReference>
<comment type="similarity">
    <text evidence="1">Belongs to the AAA ATPase family.</text>
</comment>
<dbReference type="GO" id="GO:0016887">
    <property type="term" value="F:ATP hydrolysis activity"/>
    <property type="evidence" value="ECO:0007669"/>
    <property type="project" value="InterPro"/>
</dbReference>
<evidence type="ECO:0000256" key="3">
    <source>
        <dbReference type="ARBA" id="ARBA00022840"/>
    </source>
</evidence>
<dbReference type="GO" id="GO:0009507">
    <property type="term" value="C:chloroplast"/>
    <property type="evidence" value="ECO:0007669"/>
    <property type="project" value="TreeGrafter"/>
</dbReference>
<evidence type="ECO:0000313" key="7">
    <source>
        <dbReference type="RefSeq" id="XP_004493367.1"/>
    </source>
</evidence>
<evidence type="ECO:0000256" key="2">
    <source>
        <dbReference type="ARBA" id="ARBA00022741"/>
    </source>
</evidence>
<dbReference type="STRING" id="3827.A0A1S2XSP7"/>
<dbReference type="SUPFAM" id="SSF52540">
    <property type="entry name" value="P-loop containing nucleoside triphosphate hydrolases"/>
    <property type="match status" value="2"/>
</dbReference>
<keyword evidence="6" id="KW-1185">Reference proteome</keyword>
<name>A0A1S2XSP7_CICAR</name>
<dbReference type="InterPro" id="IPR058958">
    <property type="entry name" value="DPBB_CI111"/>
</dbReference>
<dbReference type="Gene3D" id="1.10.8.60">
    <property type="match status" value="2"/>
</dbReference>
<keyword evidence="2" id="KW-0547">Nucleotide-binding</keyword>
<dbReference type="InterPro" id="IPR003593">
    <property type="entry name" value="AAA+_ATPase"/>
</dbReference>
<dbReference type="PaxDb" id="3827-XP_004493367.1"/>
<dbReference type="GeneID" id="101494446"/>
<feature type="region of interest" description="Disordered" evidence="4">
    <location>
        <begin position="1"/>
        <end position="44"/>
    </location>
</feature>
<dbReference type="InterPro" id="IPR003960">
    <property type="entry name" value="ATPase_AAA_CS"/>
</dbReference>
<keyword evidence="3" id="KW-0067">ATP-binding</keyword>
<evidence type="ECO:0000313" key="6">
    <source>
        <dbReference type="Proteomes" id="UP000087171"/>
    </source>
</evidence>
<sequence length="986" mass="107330">MPSSSSKHISSSSSSSTKKQSKSKSKLSSPLISDAVTPPRTPEPHQIASLLQEASRIFPSFISESAFLGQITDVESTDSLSKASKIWLSESSMVASSIAPGSLVSVSIPSSSSQGIAQLNTFPLTSLTNECVKCYGLETCNTLDGAAGNYFALATVFPSRKVLKNGVRLSLNLSFTMGCPPLGISVFVHPLQKQYISCLANESNELHSAGNNCSLVYNCKELYLQLVPCNSGLPLKVNNLPPLDLSNSKSRVQSENNFIASPKTPSYGSKFSNGSLSSPSVFEDSASSVTNNNGQSAASFDISKALGDESSKKLLQTCANSWLYSRCLLLGNLINVSMFSEFCIFQVKGIKKVPVTIPDYSPSNGSSNSNLEDSDMAENVNLAFTVNWETKVFLSLPSNAALLESIQRDLSCLKLDHKATKPGISDNISKLGGLSKEELLLKKIIYSSVNNTLSRFGIRSTRGVLLHGPPGTGKTSLAQLCAYDAGVKFFPINGPEIVSQYYGESEQALHEIFESAIQAAPAVIFIDEVDAIAPARKNGSEELSKRLVATLLNLMDGISRNEGLLVIAATNRLDHIEPALRRPGRFDKEIEIGVPAPAQRDDILRTLLRETDHCLSESQIEELASITHGFVAADLVGLCSMATFICLRRYAKHKLNKTCNASSDMNTASNSRDHSEMMLVSSDKEHILKVTFEDFQKAKLEIRPSAMREVNLEVPKVHWGDVGGQKEVKDQLLEAVVWPQKHRDAFTRIGNNPPKGILMFGPPGCSKTLMARAVASEAGLNFLAVKGPELFSKWVGESEKAVRSLFAKARANAPSIVFFDEIDSLAVTRGKESDGVSVSDRVMSQLLVELDGLQERVDVTVIAATNRPDKIDPALLRPGRFDRLLYVGPPNEMDREEIFSIHLRKIPHDSDVNIKELAQMTDGYTGADISLICRQSAFAAMEESFDASVVTMKHLKMAIEQVQPSEYQSYQKLSAKFQRVVFSAVI</sequence>
<dbReference type="Pfam" id="PF26429">
    <property type="entry name" value="DPBB_CI111"/>
    <property type="match status" value="1"/>
</dbReference>
<accession>A0A1S2XSP7</accession>
<evidence type="ECO:0000256" key="4">
    <source>
        <dbReference type="SAM" id="MobiDB-lite"/>
    </source>
</evidence>
<dbReference type="PANTHER" id="PTHR23077">
    <property type="entry name" value="AAA-FAMILY ATPASE"/>
    <property type="match status" value="1"/>
</dbReference>
<dbReference type="FunFam" id="1.10.8.60:FF:000038">
    <property type="entry name" value="spermatogenesis-associated protein 5-like protein 1"/>
    <property type="match status" value="1"/>
</dbReference>
<dbReference type="Gene3D" id="3.40.50.300">
    <property type="entry name" value="P-loop containing nucleotide triphosphate hydrolases"/>
    <property type="match status" value="2"/>
</dbReference>
<proteinExistence type="inferred from homology"/>
<dbReference type="InterPro" id="IPR041569">
    <property type="entry name" value="AAA_lid_3"/>
</dbReference>
<dbReference type="FunFam" id="3.40.50.300:FF:001406">
    <property type="entry name" value="Putative vesicular transport protein (CDC48)"/>
    <property type="match status" value="1"/>
</dbReference>
<dbReference type="InterPro" id="IPR027417">
    <property type="entry name" value="P-loop_NTPase"/>
</dbReference>
<evidence type="ECO:0000256" key="1">
    <source>
        <dbReference type="ARBA" id="ARBA00006914"/>
    </source>
</evidence>
<feature type="compositionally biased region" description="Low complexity" evidence="4">
    <location>
        <begin position="1"/>
        <end position="18"/>
    </location>
</feature>
<dbReference type="GO" id="GO:0005524">
    <property type="term" value="F:ATP binding"/>
    <property type="evidence" value="ECO:0007669"/>
    <property type="project" value="UniProtKB-KW"/>
</dbReference>
<dbReference type="InterPro" id="IPR050168">
    <property type="entry name" value="AAA_ATPase_domain"/>
</dbReference>
<reference evidence="7" key="2">
    <citation type="submission" date="2025-08" db="UniProtKB">
        <authorList>
            <consortium name="RefSeq"/>
        </authorList>
    </citation>
    <scope>IDENTIFICATION</scope>
    <source>
        <tissue evidence="7">Etiolated seedlings</tissue>
    </source>
</reference>
<reference evidence="6" key="1">
    <citation type="journal article" date="2013" name="Nat. Biotechnol.">
        <title>Draft genome sequence of chickpea (Cicer arietinum) provides a resource for trait improvement.</title>
        <authorList>
            <person name="Varshney R.K."/>
            <person name="Song C."/>
            <person name="Saxena R.K."/>
            <person name="Azam S."/>
            <person name="Yu S."/>
            <person name="Sharpe A.G."/>
            <person name="Cannon S."/>
            <person name="Baek J."/>
            <person name="Rosen B.D."/>
            <person name="Tar'an B."/>
            <person name="Millan T."/>
            <person name="Zhang X."/>
            <person name="Ramsay L.D."/>
            <person name="Iwata A."/>
            <person name="Wang Y."/>
            <person name="Nelson W."/>
            <person name="Farmer A.D."/>
            <person name="Gaur P.M."/>
            <person name="Soderlund C."/>
            <person name="Penmetsa R.V."/>
            <person name="Xu C."/>
            <person name="Bharti A.K."/>
            <person name="He W."/>
            <person name="Winter P."/>
            <person name="Zhao S."/>
            <person name="Hane J.K."/>
            <person name="Carrasquilla-Garcia N."/>
            <person name="Condie J.A."/>
            <person name="Upadhyaya H.D."/>
            <person name="Luo M.C."/>
            <person name="Thudi M."/>
            <person name="Gowda C.L."/>
            <person name="Singh N.P."/>
            <person name="Lichtenzveig J."/>
            <person name="Gali K.K."/>
            <person name="Rubio J."/>
            <person name="Nadarajan N."/>
            <person name="Dolezel J."/>
            <person name="Bansal K.C."/>
            <person name="Xu X."/>
            <person name="Edwards D."/>
            <person name="Zhang G."/>
            <person name="Kahl G."/>
            <person name="Gil J."/>
            <person name="Singh K.B."/>
            <person name="Datta S.K."/>
            <person name="Jackson S.A."/>
            <person name="Wang J."/>
            <person name="Cook D.R."/>
        </authorList>
    </citation>
    <scope>NUCLEOTIDE SEQUENCE [LARGE SCALE GENOMIC DNA]</scope>
    <source>
        <strain evidence="6">cv. CDC Frontier</strain>
    </source>
</reference>
<dbReference type="Pfam" id="PF00004">
    <property type="entry name" value="AAA"/>
    <property type="match status" value="2"/>
</dbReference>
<dbReference type="InterPro" id="IPR003959">
    <property type="entry name" value="ATPase_AAA_core"/>
</dbReference>
<organism evidence="6 7">
    <name type="scientific">Cicer arietinum</name>
    <name type="common">Chickpea</name>
    <name type="synonym">Garbanzo</name>
    <dbReference type="NCBI Taxonomy" id="3827"/>
    <lineage>
        <taxon>Eukaryota</taxon>
        <taxon>Viridiplantae</taxon>
        <taxon>Streptophyta</taxon>
        <taxon>Embryophyta</taxon>
        <taxon>Tracheophyta</taxon>
        <taxon>Spermatophyta</taxon>
        <taxon>Magnoliopsida</taxon>
        <taxon>eudicotyledons</taxon>
        <taxon>Gunneridae</taxon>
        <taxon>Pentapetalae</taxon>
        <taxon>rosids</taxon>
        <taxon>fabids</taxon>
        <taxon>Fabales</taxon>
        <taxon>Fabaceae</taxon>
        <taxon>Papilionoideae</taxon>
        <taxon>50 kb inversion clade</taxon>
        <taxon>NPAAA clade</taxon>
        <taxon>Hologalegina</taxon>
        <taxon>IRL clade</taxon>
        <taxon>Cicereae</taxon>
        <taxon>Cicer</taxon>
    </lineage>
</organism>
<dbReference type="eggNOG" id="KOG0733">
    <property type="taxonomic scope" value="Eukaryota"/>
</dbReference>
<dbReference type="CDD" id="cd19511">
    <property type="entry name" value="RecA-like_CDC48_r2-like"/>
    <property type="match status" value="1"/>
</dbReference>
<gene>
    <name evidence="7" type="primary">LOC101494446</name>
</gene>
<dbReference type="Pfam" id="PF17862">
    <property type="entry name" value="AAA_lid_3"/>
    <property type="match status" value="2"/>
</dbReference>
<dbReference type="KEGG" id="cam:101494446"/>
<dbReference type="PROSITE" id="PS00674">
    <property type="entry name" value="AAA"/>
    <property type="match status" value="1"/>
</dbReference>
<dbReference type="AlphaFoldDB" id="A0A1S2XSP7"/>
<dbReference type="SMART" id="SM00382">
    <property type="entry name" value="AAA"/>
    <property type="match status" value="2"/>
</dbReference>
<evidence type="ECO:0000259" key="5">
    <source>
        <dbReference type="SMART" id="SM00382"/>
    </source>
</evidence>
<feature type="domain" description="AAA+ ATPase" evidence="5">
    <location>
        <begin position="460"/>
        <end position="596"/>
    </location>
</feature>
<dbReference type="RefSeq" id="XP_004493367.1">
    <property type="nucleotide sequence ID" value="XM_004493310.3"/>
</dbReference>
<feature type="domain" description="AAA+ ATPase" evidence="5">
    <location>
        <begin position="753"/>
        <end position="891"/>
    </location>
</feature>
<dbReference type="PANTHER" id="PTHR23077:SF27">
    <property type="entry name" value="ATPASE FAMILY GENE 2 PROTEIN HOMOLOG A"/>
    <property type="match status" value="1"/>
</dbReference>
<protein>
    <submittedName>
        <fullName evidence="7">Calmodulin-interacting protein 111 isoform X1</fullName>
    </submittedName>
</protein>